<keyword evidence="5" id="KW-1185">Reference proteome</keyword>
<comment type="caution">
    <text evidence="4">The sequence shown here is derived from an EMBL/GenBank/DDBJ whole genome shotgun (WGS) entry which is preliminary data.</text>
</comment>
<dbReference type="EMBL" id="JBHRXJ010000004">
    <property type="protein sequence ID" value="MFC3528162.1"/>
    <property type="molecule type" value="Genomic_DNA"/>
</dbReference>
<dbReference type="Gene3D" id="2.40.160.20">
    <property type="match status" value="1"/>
</dbReference>
<sequence>MGRISSLAALTVFAAALGAAAGTASAETGPYVAIALSYAHIEDADIDGIDTDFGRQPGGYISTDDGYGVNLAIGYDFASNWRAEVELNYRRADFKRATAGALTDATTDGSYRQSALFANLYYDFDTLQSGTFAGITPYVGAGLGWAHIKWSDSHTYNAVERVGHDSSDNTTAAQIMLGFSYAIPEAEGLQITAELRHTRLLGDLTFKGRVLESRFGSFPISTDVSDKGRTEINIGLRRSF</sequence>
<dbReference type="Proteomes" id="UP001595721">
    <property type="component" value="Unassembled WGS sequence"/>
</dbReference>
<dbReference type="SUPFAM" id="SSF56925">
    <property type="entry name" value="OMPA-like"/>
    <property type="match status" value="1"/>
</dbReference>
<feature type="domain" description="Outer membrane protein beta-barrel" evidence="3">
    <location>
        <begin position="9"/>
        <end position="201"/>
    </location>
</feature>
<dbReference type="RefSeq" id="WP_377743823.1">
    <property type="nucleotide sequence ID" value="NZ_JBHRXJ010000004.1"/>
</dbReference>
<dbReference type="InterPro" id="IPR011250">
    <property type="entry name" value="OMP/PagP_B-barrel"/>
</dbReference>
<reference evidence="5" key="1">
    <citation type="journal article" date="2019" name="Int. J. Syst. Evol. Microbiol.">
        <title>The Global Catalogue of Microorganisms (GCM) 10K type strain sequencing project: providing services to taxonomists for standard genome sequencing and annotation.</title>
        <authorList>
            <consortium name="The Broad Institute Genomics Platform"/>
            <consortium name="The Broad Institute Genome Sequencing Center for Infectious Disease"/>
            <person name="Wu L."/>
            <person name="Ma J."/>
        </authorList>
    </citation>
    <scope>NUCLEOTIDE SEQUENCE [LARGE SCALE GENOMIC DNA]</scope>
    <source>
        <strain evidence="5">KCTC 42899</strain>
    </source>
</reference>
<evidence type="ECO:0000313" key="5">
    <source>
        <dbReference type="Proteomes" id="UP001595721"/>
    </source>
</evidence>
<evidence type="ECO:0000256" key="1">
    <source>
        <dbReference type="ARBA" id="ARBA00022729"/>
    </source>
</evidence>
<feature type="chain" id="PRO_5045730615" evidence="2">
    <location>
        <begin position="27"/>
        <end position="240"/>
    </location>
</feature>
<protein>
    <submittedName>
        <fullName evidence="4">Outer membrane protein</fullName>
    </submittedName>
</protein>
<evidence type="ECO:0000313" key="4">
    <source>
        <dbReference type="EMBL" id="MFC3528162.1"/>
    </source>
</evidence>
<dbReference type="InterPro" id="IPR027385">
    <property type="entry name" value="Beta-barrel_OMP"/>
</dbReference>
<proteinExistence type="predicted"/>
<accession>A0ABV7R367</accession>
<name>A0ABV7R367_9RHOB</name>
<dbReference type="Pfam" id="PF13505">
    <property type="entry name" value="OMP_b-brl"/>
    <property type="match status" value="1"/>
</dbReference>
<organism evidence="4 5">
    <name type="scientific">Paracoccus mangrovi</name>
    <dbReference type="NCBI Taxonomy" id="1715645"/>
    <lineage>
        <taxon>Bacteria</taxon>
        <taxon>Pseudomonadati</taxon>
        <taxon>Pseudomonadota</taxon>
        <taxon>Alphaproteobacteria</taxon>
        <taxon>Rhodobacterales</taxon>
        <taxon>Paracoccaceae</taxon>
        <taxon>Paracoccus</taxon>
    </lineage>
</organism>
<keyword evidence="1 2" id="KW-0732">Signal</keyword>
<evidence type="ECO:0000259" key="3">
    <source>
        <dbReference type="Pfam" id="PF13505"/>
    </source>
</evidence>
<gene>
    <name evidence="4" type="ORF">ACFOMH_08215</name>
</gene>
<feature type="signal peptide" evidence="2">
    <location>
        <begin position="1"/>
        <end position="26"/>
    </location>
</feature>
<evidence type="ECO:0000256" key="2">
    <source>
        <dbReference type="SAM" id="SignalP"/>
    </source>
</evidence>